<evidence type="ECO:0000259" key="2">
    <source>
        <dbReference type="Pfam" id="PF14111"/>
    </source>
</evidence>
<keyword evidence="4" id="KW-1185">Reference proteome</keyword>
<evidence type="ECO:0000313" key="3">
    <source>
        <dbReference type="EMBL" id="WMV51439.1"/>
    </source>
</evidence>
<dbReference type="InterPro" id="IPR025558">
    <property type="entry name" value="DUF4283"/>
</dbReference>
<dbReference type="EMBL" id="CP133621">
    <property type="protein sequence ID" value="WMV51439.1"/>
    <property type="molecule type" value="Genomic_DNA"/>
</dbReference>
<name>A0AAF0ZWF0_SOLVR</name>
<feature type="compositionally biased region" description="Polar residues" evidence="1">
    <location>
        <begin position="1"/>
        <end position="25"/>
    </location>
</feature>
<feature type="domain" description="DUF4283" evidence="2">
    <location>
        <begin position="56"/>
        <end position="112"/>
    </location>
</feature>
<evidence type="ECO:0000256" key="1">
    <source>
        <dbReference type="SAM" id="MobiDB-lite"/>
    </source>
</evidence>
<reference evidence="3" key="1">
    <citation type="submission" date="2023-08" db="EMBL/GenBank/DDBJ databases">
        <title>A de novo genome assembly of Solanum verrucosum Schlechtendal, a Mexican diploid species geographically isolated from the other diploid A-genome species in potato relatives.</title>
        <authorList>
            <person name="Hosaka K."/>
        </authorList>
    </citation>
    <scope>NUCLEOTIDE SEQUENCE</scope>
    <source>
        <tissue evidence="3">Young leaves</tissue>
    </source>
</reference>
<protein>
    <recommendedName>
        <fullName evidence="2">DUF4283 domain-containing protein</fullName>
    </recommendedName>
</protein>
<accession>A0AAF0ZWF0</accession>
<organism evidence="3 4">
    <name type="scientific">Solanum verrucosum</name>
    <dbReference type="NCBI Taxonomy" id="315347"/>
    <lineage>
        <taxon>Eukaryota</taxon>
        <taxon>Viridiplantae</taxon>
        <taxon>Streptophyta</taxon>
        <taxon>Embryophyta</taxon>
        <taxon>Tracheophyta</taxon>
        <taxon>Spermatophyta</taxon>
        <taxon>Magnoliopsida</taxon>
        <taxon>eudicotyledons</taxon>
        <taxon>Gunneridae</taxon>
        <taxon>Pentapetalae</taxon>
        <taxon>asterids</taxon>
        <taxon>lamiids</taxon>
        <taxon>Solanales</taxon>
        <taxon>Solanaceae</taxon>
        <taxon>Solanoideae</taxon>
        <taxon>Solaneae</taxon>
        <taxon>Solanum</taxon>
    </lineage>
</organism>
<dbReference type="AlphaFoldDB" id="A0AAF0ZWF0"/>
<gene>
    <name evidence="3" type="ORF">MTR67_044824</name>
</gene>
<proteinExistence type="predicted"/>
<sequence length="113" mass="12849">MIAGQPQSEAGQHTFSSLFKPTSAETRPVPLKPISYLHGEPRIIWEQAEVEQMIVNENLHYAVVGKFSYGWPDMQELRKIIPKQCGFKGECNIGLLTNKYVLIRATLLEDYVN</sequence>
<evidence type="ECO:0000313" key="4">
    <source>
        <dbReference type="Proteomes" id="UP001234989"/>
    </source>
</evidence>
<dbReference type="Pfam" id="PF14111">
    <property type="entry name" value="DUF4283"/>
    <property type="match status" value="1"/>
</dbReference>
<feature type="region of interest" description="Disordered" evidence="1">
    <location>
        <begin position="1"/>
        <end position="28"/>
    </location>
</feature>
<dbReference type="Proteomes" id="UP001234989">
    <property type="component" value="Chromosome 10"/>
</dbReference>